<dbReference type="AlphaFoldDB" id="A0A5M3Q0K3"/>
<evidence type="ECO:0000259" key="10">
    <source>
        <dbReference type="Pfam" id="PF14338"/>
    </source>
</evidence>
<dbReference type="SUPFAM" id="SSF53335">
    <property type="entry name" value="S-adenosyl-L-methionine-dependent methyltransferases"/>
    <property type="match status" value="1"/>
</dbReference>
<keyword evidence="6" id="KW-0238">DNA-binding</keyword>
<evidence type="ECO:0000313" key="12">
    <source>
        <dbReference type="Proteomes" id="UP000387223"/>
    </source>
</evidence>
<keyword evidence="5" id="KW-0680">Restriction system</keyword>
<keyword evidence="2" id="KW-0489">Methyltransferase</keyword>
<dbReference type="RefSeq" id="WP_136630395.1">
    <property type="nucleotide sequence ID" value="NZ_BGZI01000015.1"/>
</dbReference>
<dbReference type="InterPro" id="IPR017985">
    <property type="entry name" value="MeTrfase_CN4_CS"/>
</dbReference>
<accession>A0A5M3Q0K3</accession>
<evidence type="ECO:0000313" key="11">
    <source>
        <dbReference type="EMBL" id="GBO88620.1"/>
    </source>
</evidence>
<name>A0A5M3Q0K3_9GAMM</name>
<reference evidence="11 12" key="1">
    <citation type="journal article" date="2019" name="J. Gen. Appl. Microbiol.">
        <title>Aerobic degradation of cis-dichloroethene by the marine bacterium Marinobacter salsuginis strain 5N-3.</title>
        <authorList>
            <person name="Inoue Y."/>
            <person name="Fukunaga Y."/>
            <person name="Katsumata H."/>
            <person name="Ohji S."/>
            <person name="Hosoyama A."/>
            <person name="Mori K."/>
            <person name="Ando K."/>
        </authorList>
    </citation>
    <scope>NUCLEOTIDE SEQUENCE [LARGE SCALE GENOMIC DNA]</scope>
    <source>
        <strain evidence="11 12">NBRC 109114</strain>
    </source>
</reference>
<dbReference type="Pfam" id="PF01555">
    <property type="entry name" value="N6_N4_Mtase"/>
    <property type="match status" value="1"/>
</dbReference>
<feature type="domain" description="Restriction system protein Mrr-like N-terminal" evidence="10">
    <location>
        <begin position="17"/>
        <end position="93"/>
    </location>
</feature>
<keyword evidence="3" id="KW-0808">Transferase</keyword>
<evidence type="ECO:0000256" key="4">
    <source>
        <dbReference type="ARBA" id="ARBA00022691"/>
    </source>
</evidence>
<dbReference type="InterPro" id="IPR001091">
    <property type="entry name" value="RM_Methyltransferase"/>
</dbReference>
<sequence>MQLSLFNAVKTVYSKAEGPVDNASLYRRVAREAGIPLAALNERKPIGADGTPRSTLKREIRWHQQTLKAAGLLERTETRGEWVLTGKGKTKLRKVQPKASVVAFSTKLGAALWSLSSDVFESIDTPITLCLTSPPYPLRESRAYGNPSLNEYIDFIVESIRPIARNLVAGGSICLNVSNDIFEPGCPARSLYREKMVIALAEELGLWKIDELIWENPCKPPGPLQWASKTRQQLNVAWEPIYWFSNDPSQLISDNRRVLEPHSERHLSLIRAGGTKEARSFSDGAYRRPAGAFSNETPGRIPRNVLRFPHNCRSQSAYKKAAKAAGLPAHGAPYPLRLAEFLIRLMSREGDLVVDPFGGSLTTAVGAENTNRKWLITECMHEYVHGGSYRFAGNDSLVVNPEFLACAA</sequence>
<dbReference type="Pfam" id="PF14338">
    <property type="entry name" value="Mrr_N"/>
    <property type="match status" value="1"/>
</dbReference>
<dbReference type="EC" id="2.1.1.-" evidence="8"/>
<dbReference type="GO" id="GO:0003677">
    <property type="term" value="F:DNA binding"/>
    <property type="evidence" value="ECO:0007669"/>
    <property type="project" value="UniProtKB-KW"/>
</dbReference>
<dbReference type="GO" id="GO:0008170">
    <property type="term" value="F:N-methyltransferase activity"/>
    <property type="evidence" value="ECO:0007669"/>
    <property type="project" value="InterPro"/>
</dbReference>
<organism evidence="11 12">
    <name type="scientific">Marinobacter salsuginis</name>
    <dbReference type="NCBI Taxonomy" id="418719"/>
    <lineage>
        <taxon>Bacteria</taxon>
        <taxon>Pseudomonadati</taxon>
        <taxon>Pseudomonadota</taxon>
        <taxon>Gammaproteobacteria</taxon>
        <taxon>Pseudomonadales</taxon>
        <taxon>Marinobacteraceae</taxon>
        <taxon>Marinobacter</taxon>
    </lineage>
</organism>
<dbReference type="InterPro" id="IPR025745">
    <property type="entry name" value="Mrr-like_N_dom"/>
</dbReference>
<comment type="similarity">
    <text evidence="1">Belongs to the N(4)/N(6)-methyltransferase family. N(4) subfamily.</text>
</comment>
<protein>
    <recommendedName>
        <fullName evidence="8">Methyltransferase</fullName>
        <ecNumber evidence="8">2.1.1.-</ecNumber>
    </recommendedName>
</protein>
<dbReference type="InterPro" id="IPR002941">
    <property type="entry name" value="DNA_methylase_N4/N6"/>
</dbReference>
<gene>
    <name evidence="11" type="ORF">MSSD14B_22880</name>
</gene>
<dbReference type="GO" id="GO:0015667">
    <property type="term" value="F:site-specific DNA-methyltransferase (cytosine-N4-specific) activity"/>
    <property type="evidence" value="ECO:0007669"/>
    <property type="project" value="UniProtKB-EC"/>
</dbReference>
<evidence type="ECO:0000256" key="5">
    <source>
        <dbReference type="ARBA" id="ARBA00022747"/>
    </source>
</evidence>
<dbReference type="InterPro" id="IPR029063">
    <property type="entry name" value="SAM-dependent_MTases_sf"/>
</dbReference>
<keyword evidence="4" id="KW-0949">S-adenosyl-L-methionine</keyword>
<dbReference type="EMBL" id="BGZI01000015">
    <property type="protein sequence ID" value="GBO88620.1"/>
    <property type="molecule type" value="Genomic_DNA"/>
</dbReference>
<dbReference type="Gene3D" id="3.40.50.150">
    <property type="entry name" value="Vaccinia Virus protein VP39"/>
    <property type="match status" value="1"/>
</dbReference>
<evidence type="ECO:0000256" key="2">
    <source>
        <dbReference type="ARBA" id="ARBA00022603"/>
    </source>
</evidence>
<evidence type="ECO:0000259" key="9">
    <source>
        <dbReference type="Pfam" id="PF01555"/>
    </source>
</evidence>
<dbReference type="PROSITE" id="PS00093">
    <property type="entry name" value="N4_MTASE"/>
    <property type="match status" value="1"/>
</dbReference>
<evidence type="ECO:0000256" key="8">
    <source>
        <dbReference type="RuleBase" id="RU362026"/>
    </source>
</evidence>
<dbReference type="GO" id="GO:0009307">
    <property type="term" value="P:DNA restriction-modification system"/>
    <property type="evidence" value="ECO:0007669"/>
    <property type="project" value="UniProtKB-KW"/>
</dbReference>
<comment type="caution">
    <text evidence="11">The sequence shown here is derived from an EMBL/GenBank/DDBJ whole genome shotgun (WGS) entry which is preliminary data.</text>
</comment>
<feature type="domain" description="DNA methylase N-4/N-6" evidence="9">
    <location>
        <begin position="127"/>
        <end position="385"/>
    </location>
</feature>
<evidence type="ECO:0000256" key="3">
    <source>
        <dbReference type="ARBA" id="ARBA00022679"/>
    </source>
</evidence>
<evidence type="ECO:0000256" key="6">
    <source>
        <dbReference type="ARBA" id="ARBA00023125"/>
    </source>
</evidence>
<dbReference type="PRINTS" id="PR00508">
    <property type="entry name" value="S21N4MTFRASE"/>
</dbReference>
<comment type="catalytic activity">
    <reaction evidence="7">
        <text>a 2'-deoxycytidine in DNA + S-adenosyl-L-methionine = an N(4)-methyl-2'-deoxycytidine in DNA + S-adenosyl-L-homocysteine + H(+)</text>
        <dbReference type="Rhea" id="RHEA:16857"/>
        <dbReference type="Rhea" id="RHEA-COMP:11369"/>
        <dbReference type="Rhea" id="RHEA-COMP:13674"/>
        <dbReference type="ChEBI" id="CHEBI:15378"/>
        <dbReference type="ChEBI" id="CHEBI:57856"/>
        <dbReference type="ChEBI" id="CHEBI:59789"/>
        <dbReference type="ChEBI" id="CHEBI:85452"/>
        <dbReference type="ChEBI" id="CHEBI:137933"/>
        <dbReference type="EC" id="2.1.1.113"/>
    </reaction>
</comment>
<dbReference type="Proteomes" id="UP000387223">
    <property type="component" value="Unassembled WGS sequence"/>
</dbReference>
<dbReference type="GO" id="GO:0032259">
    <property type="term" value="P:methylation"/>
    <property type="evidence" value="ECO:0007669"/>
    <property type="project" value="UniProtKB-KW"/>
</dbReference>
<proteinExistence type="inferred from homology"/>
<evidence type="ECO:0000256" key="1">
    <source>
        <dbReference type="ARBA" id="ARBA00010203"/>
    </source>
</evidence>
<evidence type="ECO:0000256" key="7">
    <source>
        <dbReference type="ARBA" id="ARBA00049120"/>
    </source>
</evidence>